<comment type="caution">
    <text evidence="1">The sequence shown here is derived from an EMBL/GenBank/DDBJ whole genome shotgun (WGS) entry which is preliminary data.</text>
</comment>
<evidence type="ECO:0000313" key="2">
    <source>
        <dbReference type="Proteomes" id="UP000176998"/>
    </source>
</evidence>
<dbReference type="EMBL" id="MJBS01000075">
    <property type="protein sequence ID" value="OHE95972.1"/>
    <property type="molecule type" value="Genomic_DNA"/>
</dbReference>
<gene>
    <name evidence="1" type="ORF">CORC01_08665</name>
</gene>
<organism evidence="1 2">
    <name type="scientific">Colletotrichum orchidophilum</name>
    <dbReference type="NCBI Taxonomy" id="1209926"/>
    <lineage>
        <taxon>Eukaryota</taxon>
        <taxon>Fungi</taxon>
        <taxon>Dikarya</taxon>
        <taxon>Ascomycota</taxon>
        <taxon>Pezizomycotina</taxon>
        <taxon>Sordariomycetes</taxon>
        <taxon>Hypocreomycetidae</taxon>
        <taxon>Glomerellales</taxon>
        <taxon>Glomerellaceae</taxon>
        <taxon>Colletotrichum</taxon>
    </lineage>
</organism>
<sequence>MDDTNIRSWASRLKSYIPTFGKREKMANEDKFVVTDTIVDRYANKRVLQKTLLAFKFPKGAIKMRATAGNGFELQLPRKLTAEEVEEIRAAFKKASEENSED</sequence>
<accession>A0A1G4B3V7</accession>
<keyword evidence="2" id="KW-1185">Reference proteome</keyword>
<evidence type="ECO:0000313" key="1">
    <source>
        <dbReference type="EMBL" id="OHE95972.1"/>
    </source>
</evidence>
<proteinExistence type="predicted"/>
<protein>
    <submittedName>
        <fullName evidence="1">Uncharacterized protein</fullName>
    </submittedName>
</protein>
<dbReference type="GeneID" id="34561805"/>
<name>A0A1G4B3V7_9PEZI</name>
<dbReference type="Proteomes" id="UP000176998">
    <property type="component" value="Unassembled WGS sequence"/>
</dbReference>
<reference evidence="1 2" key="1">
    <citation type="submission" date="2016-09" db="EMBL/GenBank/DDBJ databases">
        <authorList>
            <person name="Capua I."/>
            <person name="De Benedictis P."/>
            <person name="Joannis T."/>
            <person name="Lombin L.H."/>
            <person name="Cattoli G."/>
        </authorList>
    </citation>
    <scope>NUCLEOTIDE SEQUENCE [LARGE SCALE GENOMIC DNA]</scope>
    <source>
        <strain evidence="1 2">IMI 309357</strain>
    </source>
</reference>
<dbReference type="OrthoDB" id="4845626at2759"/>
<dbReference type="RefSeq" id="XP_022473133.1">
    <property type="nucleotide sequence ID" value="XM_022620295.1"/>
</dbReference>
<dbReference type="AlphaFoldDB" id="A0A1G4B3V7"/>